<dbReference type="EMBL" id="JAQIIO010000008">
    <property type="protein sequence ID" value="MDA5095145.1"/>
    <property type="molecule type" value="Genomic_DNA"/>
</dbReference>
<accession>A0ABT4W3Q3</accession>
<keyword evidence="2" id="KW-1185">Reference proteome</keyword>
<protein>
    <submittedName>
        <fullName evidence="1">Uncharacterized protein</fullName>
    </submittedName>
</protein>
<reference evidence="1 2" key="1">
    <citation type="submission" date="2023-01" db="EMBL/GenBank/DDBJ databases">
        <authorList>
            <person name="Yoon J.-W."/>
        </authorList>
    </citation>
    <scope>NUCLEOTIDE SEQUENCE [LARGE SCALE GENOMIC DNA]</scope>
    <source>
        <strain evidence="1 2">KMU-50</strain>
    </source>
</reference>
<dbReference type="Proteomes" id="UP001528040">
    <property type="component" value="Unassembled WGS sequence"/>
</dbReference>
<evidence type="ECO:0000313" key="1">
    <source>
        <dbReference type="EMBL" id="MDA5095145.1"/>
    </source>
</evidence>
<name>A0ABT4W3Q3_9RHOB</name>
<gene>
    <name evidence="1" type="ORF">O2N63_13740</name>
</gene>
<dbReference type="RefSeq" id="WP_271054855.1">
    <property type="nucleotide sequence ID" value="NZ_JAQIIO010000008.1"/>
</dbReference>
<comment type="caution">
    <text evidence="1">The sequence shown here is derived from an EMBL/GenBank/DDBJ whole genome shotgun (WGS) entry which is preliminary data.</text>
</comment>
<evidence type="ECO:0000313" key="2">
    <source>
        <dbReference type="Proteomes" id="UP001528040"/>
    </source>
</evidence>
<proteinExistence type="predicted"/>
<organism evidence="1 2">
    <name type="scientific">Aliiroseovarius salicola</name>
    <dbReference type="NCBI Taxonomy" id="3009082"/>
    <lineage>
        <taxon>Bacteria</taxon>
        <taxon>Pseudomonadati</taxon>
        <taxon>Pseudomonadota</taxon>
        <taxon>Alphaproteobacteria</taxon>
        <taxon>Rhodobacterales</taxon>
        <taxon>Paracoccaceae</taxon>
        <taxon>Aliiroseovarius</taxon>
    </lineage>
</organism>
<sequence length="52" mass="5994">MKAIPPQSDEETWAHIEWRFHDLLDTLNQVKLETEKQAVPQRHGVGTKDLGV</sequence>